<evidence type="ECO:0000256" key="2">
    <source>
        <dbReference type="ARBA" id="ARBA00022692"/>
    </source>
</evidence>
<feature type="transmembrane region" description="Helical" evidence="5">
    <location>
        <begin position="159"/>
        <end position="182"/>
    </location>
</feature>
<feature type="transmembrane region" description="Helical" evidence="5">
    <location>
        <begin position="284"/>
        <end position="309"/>
    </location>
</feature>
<protein>
    <submittedName>
        <fullName evidence="6">Bile acid:sodium symporter</fullName>
    </submittedName>
</protein>
<feature type="transmembrane region" description="Helical" evidence="5">
    <location>
        <begin position="52"/>
        <end position="75"/>
    </location>
</feature>
<dbReference type="Gene3D" id="1.20.1530.20">
    <property type="match status" value="1"/>
</dbReference>
<name>E4T092_PALPW</name>
<dbReference type="OrthoDB" id="9806785at2"/>
<dbReference type="PANTHER" id="PTHR10361">
    <property type="entry name" value="SODIUM-BILE ACID COTRANSPORTER"/>
    <property type="match status" value="1"/>
</dbReference>
<proteinExistence type="predicted"/>
<keyword evidence="2 5" id="KW-0812">Transmembrane</keyword>
<keyword evidence="3 5" id="KW-1133">Transmembrane helix</keyword>
<evidence type="ECO:0000313" key="6">
    <source>
        <dbReference type="EMBL" id="ADQ78282.1"/>
    </source>
</evidence>
<dbReference type="PANTHER" id="PTHR10361:SF28">
    <property type="entry name" value="P3 PROTEIN-RELATED"/>
    <property type="match status" value="1"/>
</dbReference>
<dbReference type="Pfam" id="PF01758">
    <property type="entry name" value="SBF"/>
    <property type="match status" value="1"/>
</dbReference>
<dbReference type="KEGG" id="ppn:Palpr_0120"/>
<evidence type="ECO:0000256" key="5">
    <source>
        <dbReference type="SAM" id="Phobius"/>
    </source>
</evidence>
<dbReference type="EMBL" id="CP002345">
    <property type="protein sequence ID" value="ADQ78282.1"/>
    <property type="molecule type" value="Genomic_DNA"/>
</dbReference>
<reference evidence="6 7" key="2">
    <citation type="journal article" date="2011" name="Stand. Genomic Sci.">
        <title>Complete genome sequence of Paludibacter propionicigenes type strain (WB4).</title>
        <authorList>
            <person name="Gronow S."/>
            <person name="Munk C."/>
            <person name="Lapidus A."/>
            <person name="Nolan M."/>
            <person name="Lucas S."/>
            <person name="Hammon N."/>
            <person name="Deshpande S."/>
            <person name="Cheng J.F."/>
            <person name="Tapia R."/>
            <person name="Han C."/>
            <person name="Goodwin L."/>
            <person name="Pitluck S."/>
            <person name="Liolios K."/>
            <person name="Ivanova N."/>
            <person name="Mavromatis K."/>
            <person name="Mikhailova N."/>
            <person name="Pati A."/>
            <person name="Chen A."/>
            <person name="Palaniappan K."/>
            <person name="Land M."/>
            <person name="Hauser L."/>
            <person name="Chang Y.J."/>
            <person name="Jeffries C.D."/>
            <person name="Brambilla E."/>
            <person name="Rohde M."/>
            <person name="Goker M."/>
            <person name="Detter J.C."/>
            <person name="Woyke T."/>
            <person name="Bristow J."/>
            <person name="Eisen J.A."/>
            <person name="Markowitz V."/>
            <person name="Hugenholtz P."/>
            <person name="Kyrpides N.C."/>
            <person name="Klenk H.P."/>
        </authorList>
    </citation>
    <scope>NUCLEOTIDE SEQUENCE [LARGE SCALE GENOMIC DNA]</scope>
    <source>
        <strain evidence="7">DSM 17365 / JCM 13257 / WB4</strain>
    </source>
</reference>
<feature type="transmembrane region" description="Helical" evidence="5">
    <location>
        <begin position="20"/>
        <end position="40"/>
    </location>
</feature>
<evidence type="ECO:0000313" key="7">
    <source>
        <dbReference type="Proteomes" id="UP000008718"/>
    </source>
</evidence>
<dbReference type="eggNOG" id="COG0385">
    <property type="taxonomic scope" value="Bacteria"/>
</dbReference>
<dbReference type="AlphaFoldDB" id="E4T092"/>
<keyword evidence="4 5" id="KW-0472">Membrane</keyword>
<keyword evidence="7" id="KW-1185">Reference proteome</keyword>
<comment type="subcellular location">
    <subcellularLocation>
        <location evidence="1">Membrane</location>
        <topology evidence="1">Multi-pass membrane protein</topology>
    </subcellularLocation>
</comment>
<dbReference type="InterPro" id="IPR002657">
    <property type="entry name" value="BilAc:Na_symport/Acr3"/>
</dbReference>
<evidence type="ECO:0000256" key="4">
    <source>
        <dbReference type="ARBA" id="ARBA00023136"/>
    </source>
</evidence>
<dbReference type="HOGENOM" id="CLU_034788_0_0_10"/>
<feature type="transmembrane region" description="Helical" evidence="5">
    <location>
        <begin position="220"/>
        <end position="246"/>
    </location>
</feature>
<dbReference type="InterPro" id="IPR004710">
    <property type="entry name" value="Bilac:Na_transpt"/>
</dbReference>
<evidence type="ECO:0000256" key="1">
    <source>
        <dbReference type="ARBA" id="ARBA00004141"/>
    </source>
</evidence>
<gene>
    <name evidence="6" type="ordered locus">Palpr_0120</name>
</gene>
<sequence>MYEALQQLDPIRINFSASGMHFINIVLGFIMFGVALSIKPKQFIEIFKEPKPYLVGLFGHIFALPFMTFLLVIALNNFITPTIAMGMFLVAACPGGHISNFMTSYAKGNTELSVGLSASTTILATFTTPFNFALWGGLYMHFVSNKAGHLLQSLEIDNLQMFETVFLLLGIPLILGILFAKYFPRITEKLKKPIQYISIVFFILLVVLAFSNNLDLFLKHIFYVFFIVLLHNLLAFLTGFSLASIFKVSNRNRRTITIEMGIQNSGLGLVLLFNTKIFPHDMALGGMLFITAWWGIWHIISGLSIATYWSGKPLKIN</sequence>
<feature type="transmembrane region" description="Helical" evidence="5">
    <location>
        <begin position="114"/>
        <end position="139"/>
    </location>
</feature>
<reference key="1">
    <citation type="submission" date="2010-11" db="EMBL/GenBank/DDBJ databases">
        <title>The complete genome of Paludibacter propionicigenes DSM 17365.</title>
        <authorList>
            <consortium name="US DOE Joint Genome Institute (JGI-PGF)"/>
            <person name="Lucas S."/>
            <person name="Copeland A."/>
            <person name="Lapidus A."/>
            <person name="Bruce D."/>
            <person name="Goodwin L."/>
            <person name="Pitluck S."/>
            <person name="Kyrpides N."/>
            <person name="Mavromatis K."/>
            <person name="Ivanova N."/>
            <person name="Munk A.C."/>
            <person name="Brettin T."/>
            <person name="Detter J.C."/>
            <person name="Han C."/>
            <person name="Tapia R."/>
            <person name="Land M."/>
            <person name="Hauser L."/>
            <person name="Markowitz V."/>
            <person name="Cheng J.-F."/>
            <person name="Hugenholtz P."/>
            <person name="Woyke T."/>
            <person name="Wu D."/>
            <person name="Gronow S."/>
            <person name="Wellnitz S."/>
            <person name="Brambilla E."/>
            <person name="Klenk H.-P."/>
            <person name="Eisen J.A."/>
        </authorList>
    </citation>
    <scope>NUCLEOTIDE SEQUENCE</scope>
    <source>
        <strain>WB4</strain>
    </source>
</reference>
<feature type="transmembrane region" description="Helical" evidence="5">
    <location>
        <begin position="81"/>
        <end position="102"/>
    </location>
</feature>
<dbReference type="STRING" id="694427.Palpr_0120"/>
<dbReference type="GO" id="GO:0016020">
    <property type="term" value="C:membrane"/>
    <property type="evidence" value="ECO:0007669"/>
    <property type="project" value="UniProtKB-SubCell"/>
</dbReference>
<dbReference type="InterPro" id="IPR038770">
    <property type="entry name" value="Na+/solute_symporter_sf"/>
</dbReference>
<feature type="transmembrane region" description="Helical" evidence="5">
    <location>
        <begin position="194"/>
        <end position="214"/>
    </location>
</feature>
<evidence type="ECO:0000256" key="3">
    <source>
        <dbReference type="ARBA" id="ARBA00022989"/>
    </source>
</evidence>
<accession>E4T092</accession>
<organism evidence="6 7">
    <name type="scientific">Paludibacter propionicigenes (strain DSM 17365 / JCM 13257 / WB4)</name>
    <dbReference type="NCBI Taxonomy" id="694427"/>
    <lineage>
        <taxon>Bacteria</taxon>
        <taxon>Pseudomonadati</taxon>
        <taxon>Bacteroidota</taxon>
        <taxon>Bacteroidia</taxon>
        <taxon>Bacteroidales</taxon>
        <taxon>Paludibacteraceae</taxon>
        <taxon>Paludibacter</taxon>
    </lineage>
</organism>
<dbReference type="RefSeq" id="WP_013443651.1">
    <property type="nucleotide sequence ID" value="NC_014734.1"/>
</dbReference>
<dbReference type="Proteomes" id="UP000008718">
    <property type="component" value="Chromosome"/>
</dbReference>